<evidence type="ECO:0000256" key="6">
    <source>
        <dbReference type="SAM" id="Phobius"/>
    </source>
</evidence>
<dbReference type="EMBL" id="JBBKAM010000002">
    <property type="protein sequence ID" value="MEJ8641828.1"/>
    <property type="molecule type" value="Genomic_DNA"/>
</dbReference>
<evidence type="ECO:0000256" key="3">
    <source>
        <dbReference type="ARBA" id="ARBA00022989"/>
    </source>
</evidence>
<keyword evidence="2 6" id="KW-0812">Transmembrane</keyword>
<dbReference type="Gene3D" id="1.20.1250.20">
    <property type="entry name" value="MFS general substrate transporter like domains"/>
    <property type="match status" value="1"/>
</dbReference>
<dbReference type="InterPro" id="IPR036259">
    <property type="entry name" value="MFS_trans_sf"/>
</dbReference>
<name>A0ABU8U3N1_9ACTN</name>
<dbReference type="InterPro" id="IPR020846">
    <property type="entry name" value="MFS_dom"/>
</dbReference>
<evidence type="ECO:0000259" key="7">
    <source>
        <dbReference type="PROSITE" id="PS50850"/>
    </source>
</evidence>
<evidence type="ECO:0000256" key="1">
    <source>
        <dbReference type="ARBA" id="ARBA00004651"/>
    </source>
</evidence>
<dbReference type="Proteomes" id="UP001382904">
    <property type="component" value="Unassembled WGS sequence"/>
</dbReference>
<sequence>MSQFGSFLLVAHTSGSLATAGMVGGALSLGQVLFGPVLGLLADRHGQRPVVLAAAAVNAVATAALVAGRSPTSRPSRSPRSAPSPAPPSR</sequence>
<reference evidence="8 9" key="1">
    <citation type="submission" date="2024-03" db="EMBL/GenBank/DDBJ databases">
        <title>Novel Streptomyces species of biotechnological and ecological value are a feature of Machair soil.</title>
        <authorList>
            <person name="Prole J.R."/>
            <person name="Goodfellow M."/>
            <person name="Allenby N."/>
            <person name="Ward A.C."/>
        </authorList>
    </citation>
    <scope>NUCLEOTIDE SEQUENCE [LARGE SCALE GENOMIC DNA]</scope>
    <source>
        <strain evidence="8 9">MS1.HAVA.3</strain>
    </source>
</reference>
<evidence type="ECO:0000313" key="9">
    <source>
        <dbReference type="Proteomes" id="UP001382904"/>
    </source>
</evidence>
<evidence type="ECO:0000256" key="5">
    <source>
        <dbReference type="SAM" id="MobiDB-lite"/>
    </source>
</evidence>
<feature type="compositionally biased region" description="Low complexity" evidence="5">
    <location>
        <begin position="67"/>
        <end position="81"/>
    </location>
</feature>
<feature type="region of interest" description="Disordered" evidence="5">
    <location>
        <begin position="67"/>
        <end position="90"/>
    </location>
</feature>
<comment type="caution">
    <text evidence="8">The sequence shown here is derived from an EMBL/GenBank/DDBJ whole genome shotgun (WGS) entry which is preliminary data.</text>
</comment>
<feature type="domain" description="Major facilitator superfamily (MFS) profile" evidence="7">
    <location>
        <begin position="1"/>
        <end position="90"/>
    </location>
</feature>
<evidence type="ECO:0000256" key="2">
    <source>
        <dbReference type="ARBA" id="ARBA00022692"/>
    </source>
</evidence>
<organism evidence="8 9">
    <name type="scientific">Streptomyces caledonius</name>
    <dbReference type="NCBI Taxonomy" id="3134107"/>
    <lineage>
        <taxon>Bacteria</taxon>
        <taxon>Bacillati</taxon>
        <taxon>Actinomycetota</taxon>
        <taxon>Actinomycetes</taxon>
        <taxon>Kitasatosporales</taxon>
        <taxon>Streptomycetaceae</taxon>
        <taxon>Streptomyces</taxon>
    </lineage>
</organism>
<protein>
    <submittedName>
        <fullName evidence="8">MFS transporter</fullName>
    </submittedName>
</protein>
<accession>A0ABU8U3N1</accession>
<dbReference type="InterPro" id="IPR011701">
    <property type="entry name" value="MFS"/>
</dbReference>
<dbReference type="Pfam" id="PF07690">
    <property type="entry name" value="MFS_1"/>
    <property type="match status" value="1"/>
</dbReference>
<evidence type="ECO:0000256" key="4">
    <source>
        <dbReference type="ARBA" id="ARBA00023136"/>
    </source>
</evidence>
<proteinExistence type="predicted"/>
<gene>
    <name evidence="8" type="ORF">WKI68_10845</name>
</gene>
<dbReference type="PROSITE" id="PS50850">
    <property type="entry name" value="MFS"/>
    <property type="match status" value="1"/>
</dbReference>
<evidence type="ECO:0000313" key="8">
    <source>
        <dbReference type="EMBL" id="MEJ8641828.1"/>
    </source>
</evidence>
<keyword evidence="4 6" id="KW-0472">Membrane</keyword>
<keyword evidence="3 6" id="KW-1133">Transmembrane helix</keyword>
<keyword evidence="9" id="KW-1185">Reference proteome</keyword>
<dbReference type="SUPFAM" id="SSF103473">
    <property type="entry name" value="MFS general substrate transporter"/>
    <property type="match status" value="1"/>
</dbReference>
<feature type="transmembrane region" description="Helical" evidence="6">
    <location>
        <begin position="46"/>
        <end position="67"/>
    </location>
</feature>
<comment type="subcellular location">
    <subcellularLocation>
        <location evidence="1">Cell membrane</location>
        <topology evidence="1">Multi-pass membrane protein</topology>
    </subcellularLocation>
</comment>